<dbReference type="AlphaFoldDB" id="A0A502CF65"/>
<name>A0A502CF65_9GAMM</name>
<feature type="compositionally biased region" description="Polar residues" evidence="3">
    <location>
        <begin position="96"/>
        <end position="105"/>
    </location>
</feature>
<dbReference type="Gene3D" id="6.10.250.330">
    <property type="match status" value="1"/>
</dbReference>
<feature type="compositionally biased region" description="Polar residues" evidence="3">
    <location>
        <begin position="113"/>
        <end position="126"/>
    </location>
</feature>
<organism evidence="4 5">
    <name type="scientific">Rhodanobacter glycinis</name>
    <dbReference type="NCBI Taxonomy" id="582702"/>
    <lineage>
        <taxon>Bacteria</taxon>
        <taxon>Pseudomonadati</taxon>
        <taxon>Pseudomonadota</taxon>
        <taxon>Gammaproteobacteria</taxon>
        <taxon>Lysobacterales</taxon>
        <taxon>Rhodanobacteraceae</taxon>
        <taxon>Rhodanobacter</taxon>
    </lineage>
</organism>
<dbReference type="Gene3D" id="3.40.1620.10">
    <property type="entry name" value="YefM-like domain"/>
    <property type="match status" value="1"/>
</dbReference>
<dbReference type="InterPro" id="IPR036165">
    <property type="entry name" value="YefM-like_sf"/>
</dbReference>
<dbReference type="PANTHER" id="PTHR33713:SF6">
    <property type="entry name" value="ANTITOXIN YEFM"/>
    <property type="match status" value="1"/>
</dbReference>
<gene>
    <name evidence="4" type="ORF">EAH88_01965</name>
</gene>
<dbReference type="OrthoDB" id="9802003at2"/>
<dbReference type="EMBL" id="RCZO01000001">
    <property type="protein sequence ID" value="TPG11332.1"/>
    <property type="molecule type" value="Genomic_DNA"/>
</dbReference>
<feature type="region of interest" description="Disordered" evidence="3">
    <location>
        <begin position="85"/>
        <end position="139"/>
    </location>
</feature>
<dbReference type="RefSeq" id="WP_140648552.1">
    <property type="nucleotide sequence ID" value="NZ_RCZB01000002.1"/>
</dbReference>
<dbReference type="SUPFAM" id="SSF143120">
    <property type="entry name" value="YefM-like"/>
    <property type="match status" value="1"/>
</dbReference>
<dbReference type="InterPro" id="IPR051405">
    <property type="entry name" value="phD/YefM_antitoxin"/>
</dbReference>
<dbReference type="Proteomes" id="UP000319486">
    <property type="component" value="Unassembled WGS sequence"/>
</dbReference>
<keyword evidence="5" id="KW-1185">Reference proteome</keyword>
<evidence type="ECO:0000256" key="3">
    <source>
        <dbReference type="SAM" id="MobiDB-lite"/>
    </source>
</evidence>
<dbReference type="InterPro" id="IPR006442">
    <property type="entry name" value="Antitoxin_Phd/YefM"/>
</dbReference>
<protein>
    <recommendedName>
        <fullName evidence="2">Antitoxin</fullName>
    </recommendedName>
</protein>
<dbReference type="NCBIfam" id="TIGR01552">
    <property type="entry name" value="phd_fam"/>
    <property type="match status" value="1"/>
</dbReference>
<proteinExistence type="inferred from homology"/>
<dbReference type="PANTHER" id="PTHR33713">
    <property type="entry name" value="ANTITOXIN YAFN-RELATED"/>
    <property type="match status" value="1"/>
</dbReference>
<comment type="similarity">
    <text evidence="1 2">Belongs to the phD/YefM antitoxin family.</text>
</comment>
<accession>A0A502CF65</accession>
<dbReference type="Pfam" id="PF02604">
    <property type="entry name" value="PhdYeFM_antitox"/>
    <property type="match status" value="1"/>
</dbReference>
<evidence type="ECO:0000256" key="1">
    <source>
        <dbReference type="ARBA" id="ARBA00009981"/>
    </source>
</evidence>
<comment type="function">
    <text evidence="2">Antitoxin component of a type II toxin-antitoxin (TA) system.</text>
</comment>
<evidence type="ECO:0000313" key="4">
    <source>
        <dbReference type="EMBL" id="TPG11332.1"/>
    </source>
</evidence>
<reference evidence="4 5" key="1">
    <citation type="journal article" date="2019" name="Environ. Microbiol.">
        <title>Species interactions and distinct microbial communities in high Arctic permafrost affected cryosols are associated with the CH4 and CO2 gas fluxes.</title>
        <authorList>
            <person name="Altshuler I."/>
            <person name="Hamel J."/>
            <person name="Turney S."/>
            <person name="Magnuson E."/>
            <person name="Levesque R."/>
            <person name="Greer C."/>
            <person name="Whyte L.G."/>
        </authorList>
    </citation>
    <scope>NUCLEOTIDE SEQUENCE [LARGE SCALE GENOMIC DNA]</scope>
    <source>
        <strain evidence="4 5">S13Y</strain>
    </source>
</reference>
<evidence type="ECO:0000256" key="2">
    <source>
        <dbReference type="RuleBase" id="RU362080"/>
    </source>
</evidence>
<evidence type="ECO:0000313" key="5">
    <source>
        <dbReference type="Proteomes" id="UP000319486"/>
    </source>
</evidence>
<sequence>MRTVNFSDARSNLKQLLDEVVADHTVTLIKRRDAGDAVVMSLDDYSAIEETMYLLSTPANASWLIESLAEAHAAFPSVRVLGPEDFGGAAPVPQAPTATGKTTRAGSEKSIRNKSTSGNNSLTASALANKVDKAVKPKSRAVAVQYLSPSDSRSRLMLEEVKLPSPRVTQKTKARG</sequence>
<comment type="caution">
    <text evidence="4">The sequence shown here is derived from an EMBL/GenBank/DDBJ whole genome shotgun (WGS) entry which is preliminary data.</text>
</comment>
<feature type="region of interest" description="Disordered" evidence="3">
    <location>
        <begin position="157"/>
        <end position="176"/>
    </location>
</feature>